<evidence type="ECO:0000256" key="2">
    <source>
        <dbReference type="ARBA" id="ARBA00004735"/>
    </source>
</evidence>
<evidence type="ECO:0000256" key="7">
    <source>
        <dbReference type="ARBA" id="ARBA00048169"/>
    </source>
</evidence>
<protein>
    <recommendedName>
        <fullName evidence="8">Porphobilinogen deaminase</fullName>
        <shortName evidence="8">PBG</shortName>
        <ecNumber evidence="8">2.5.1.61</ecNumber>
    </recommendedName>
    <alternativeName>
        <fullName evidence="8">Hydroxymethylbilane synthase</fullName>
        <shortName evidence="8">HMBS</shortName>
    </alternativeName>
    <alternativeName>
        <fullName evidence="8">Pre-uroporphyrinogen synthase</fullName>
    </alternativeName>
</protein>
<dbReference type="RefSeq" id="WP_127189339.1">
    <property type="nucleotide sequence ID" value="NZ_RZNJ01000005.1"/>
</dbReference>
<evidence type="ECO:0000313" key="12">
    <source>
        <dbReference type="Proteomes" id="UP000281547"/>
    </source>
</evidence>
<gene>
    <name evidence="8" type="primary">hemC</name>
    <name evidence="11" type="ORF">EMQ25_14610</name>
</gene>
<dbReference type="OrthoDB" id="9810298at2"/>
<dbReference type="EMBL" id="RZNJ01000005">
    <property type="protein sequence ID" value="RUT29349.1"/>
    <property type="molecule type" value="Genomic_DNA"/>
</dbReference>
<dbReference type="Proteomes" id="UP000281547">
    <property type="component" value="Unassembled WGS sequence"/>
</dbReference>
<comment type="function">
    <text evidence="1 8">Tetrapolymerization of the monopyrrole PBG into the hydroxymethylbilane pre-uroporphyrinogen in several discrete steps.</text>
</comment>
<dbReference type="Gene3D" id="3.40.190.10">
    <property type="entry name" value="Periplasmic binding protein-like II"/>
    <property type="match status" value="2"/>
</dbReference>
<dbReference type="GO" id="GO:0006782">
    <property type="term" value="P:protoporphyrinogen IX biosynthetic process"/>
    <property type="evidence" value="ECO:0007669"/>
    <property type="project" value="UniProtKB-UniRule"/>
</dbReference>
<evidence type="ECO:0000256" key="1">
    <source>
        <dbReference type="ARBA" id="ARBA00002869"/>
    </source>
</evidence>
<evidence type="ECO:0000259" key="9">
    <source>
        <dbReference type="Pfam" id="PF01379"/>
    </source>
</evidence>
<evidence type="ECO:0000256" key="6">
    <source>
        <dbReference type="ARBA" id="ARBA00023244"/>
    </source>
</evidence>
<dbReference type="PROSITE" id="PS00533">
    <property type="entry name" value="PORPHOBILINOGEN_DEAM"/>
    <property type="match status" value="1"/>
</dbReference>
<dbReference type="NCBIfam" id="TIGR00212">
    <property type="entry name" value="hemC"/>
    <property type="match status" value="1"/>
</dbReference>
<dbReference type="Pfam" id="PF01379">
    <property type="entry name" value="Porphobil_deam"/>
    <property type="match status" value="1"/>
</dbReference>
<evidence type="ECO:0000256" key="8">
    <source>
        <dbReference type="HAMAP-Rule" id="MF_00260"/>
    </source>
</evidence>
<evidence type="ECO:0000259" key="10">
    <source>
        <dbReference type="Pfam" id="PF03900"/>
    </source>
</evidence>
<dbReference type="FunFam" id="3.40.190.10:FF:000005">
    <property type="entry name" value="Porphobilinogen deaminase"/>
    <property type="match status" value="1"/>
</dbReference>
<dbReference type="AlphaFoldDB" id="A0A433X5L0"/>
<keyword evidence="5 8" id="KW-0808">Transferase</keyword>
<dbReference type="InterPro" id="IPR022417">
    <property type="entry name" value="Porphobilin_deaminase_N"/>
</dbReference>
<comment type="pathway">
    <text evidence="2">Porphyrin-containing compound metabolism; protoporphyrin-IX biosynthesis; coproporphyrinogen-III from 5-aminolevulinate: step 2/4.</text>
</comment>
<comment type="caution">
    <text evidence="11">The sequence shown here is derived from an EMBL/GenBank/DDBJ whole genome shotgun (WGS) entry which is preliminary data.</text>
</comment>
<dbReference type="PIRSF" id="PIRSF001438">
    <property type="entry name" value="4pyrrol_synth_OHMeBilane_synth"/>
    <property type="match status" value="1"/>
</dbReference>
<comment type="subunit">
    <text evidence="4 8">Monomer.</text>
</comment>
<comment type="similarity">
    <text evidence="3 8">Belongs to the HMBS family.</text>
</comment>
<evidence type="ECO:0000256" key="3">
    <source>
        <dbReference type="ARBA" id="ARBA00005638"/>
    </source>
</evidence>
<dbReference type="SUPFAM" id="SSF54782">
    <property type="entry name" value="Porphobilinogen deaminase (hydroxymethylbilane synthase), C-terminal domain"/>
    <property type="match status" value="1"/>
</dbReference>
<evidence type="ECO:0000256" key="4">
    <source>
        <dbReference type="ARBA" id="ARBA00011245"/>
    </source>
</evidence>
<comment type="miscellaneous">
    <text evidence="8">The porphobilinogen subunits are added to the dipyrromethane group.</text>
</comment>
<dbReference type="InterPro" id="IPR022418">
    <property type="entry name" value="Porphobilinogen_deaminase_C"/>
</dbReference>
<feature type="domain" description="Porphobilinogen deaminase C-terminal" evidence="10">
    <location>
        <begin position="232"/>
        <end position="301"/>
    </location>
</feature>
<evidence type="ECO:0000256" key="5">
    <source>
        <dbReference type="ARBA" id="ARBA00022679"/>
    </source>
</evidence>
<feature type="modified residue" description="S-(dipyrrolylmethanemethyl)cysteine" evidence="8">
    <location>
        <position position="248"/>
    </location>
</feature>
<dbReference type="HAMAP" id="MF_00260">
    <property type="entry name" value="Porphobil_deam"/>
    <property type="match status" value="1"/>
</dbReference>
<accession>A0A433X5L0</accession>
<dbReference type="Pfam" id="PF03900">
    <property type="entry name" value="Porphobil_deamC"/>
    <property type="match status" value="1"/>
</dbReference>
<proteinExistence type="inferred from homology"/>
<comment type="catalytic activity">
    <reaction evidence="7 8">
        <text>4 porphobilinogen + H2O = hydroxymethylbilane + 4 NH4(+)</text>
        <dbReference type="Rhea" id="RHEA:13185"/>
        <dbReference type="ChEBI" id="CHEBI:15377"/>
        <dbReference type="ChEBI" id="CHEBI:28938"/>
        <dbReference type="ChEBI" id="CHEBI:57845"/>
        <dbReference type="ChEBI" id="CHEBI:58126"/>
        <dbReference type="EC" id="2.5.1.61"/>
    </reaction>
</comment>
<dbReference type="PANTHER" id="PTHR11557">
    <property type="entry name" value="PORPHOBILINOGEN DEAMINASE"/>
    <property type="match status" value="1"/>
</dbReference>
<feature type="domain" description="Porphobilinogen deaminase N-terminal" evidence="9">
    <location>
        <begin position="10"/>
        <end position="218"/>
    </location>
</feature>
<reference evidence="11 12" key="1">
    <citation type="journal article" date="2016" name="Int. J. Syst. Evol. Microbiol.">
        <title>Arsenicitalea aurantiaca gen. nov., sp. nov., a new member of the family Hyphomicrobiaceae, isolated from high-arsenic sediment.</title>
        <authorList>
            <person name="Mu Y."/>
            <person name="Zhou L."/>
            <person name="Zeng X.C."/>
            <person name="Liu L."/>
            <person name="Pan Y."/>
            <person name="Chen X."/>
            <person name="Wang J."/>
            <person name="Li S."/>
            <person name="Li W.J."/>
            <person name="Wang Y."/>
        </authorList>
    </citation>
    <scope>NUCLEOTIDE SEQUENCE [LARGE SCALE GENOMIC DNA]</scope>
    <source>
        <strain evidence="11 12">42-50</strain>
    </source>
</reference>
<comment type="cofactor">
    <cofactor evidence="8">
        <name>dipyrromethane</name>
        <dbReference type="ChEBI" id="CHEBI:60342"/>
    </cofactor>
    <text evidence="8">Binds 1 dipyrromethane group covalently.</text>
</comment>
<dbReference type="Gene3D" id="3.30.160.40">
    <property type="entry name" value="Porphobilinogen deaminase, C-terminal domain"/>
    <property type="match status" value="1"/>
</dbReference>
<dbReference type="SUPFAM" id="SSF53850">
    <property type="entry name" value="Periplasmic binding protein-like II"/>
    <property type="match status" value="1"/>
</dbReference>
<dbReference type="InterPro" id="IPR000860">
    <property type="entry name" value="HemC"/>
</dbReference>
<organism evidence="11 12">
    <name type="scientific">Arsenicitalea aurantiaca</name>
    <dbReference type="NCBI Taxonomy" id="1783274"/>
    <lineage>
        <taxon>Bacteria</taxon>
        <taxon>Pseudomonadati</taxon>
        <taxon>Pseudomonadota</taxon>
        <taxon>Alphaproteobacteria</taxon>
        <taxon>Hyphomicrobiales</taxon>
        <taxon>Devosiaceae</taxon>
        <taxon>Arsenicitalea</taxon>
    </lineage>
</organism>
<dbReference type="UniPathway" id="UPA00251">
    <property type="reaction ID" value="UER00319"/>
</dbReference>
<dbReference type="PRINTS" id="PR00151">
    <property type="entry name" value="PORPHBDMNASE"/>
</dbReference>
<dbReference type="InterPro" id="IPR022419">
    <property type="entry name" value="Porphobilin_deaminase_cofac_BS"/>
</dbReference>
<evidence type="ECO:0000313" key="11">
    <source>
        <dbReference type="EMBL" id="RUT29349.1"/>
    </source>
</evidence>
<dbReference type="InterPro" id="IPR036803">
    <property type="entry name" value="Porphobilinogen_deaminase_C_sf"/>
</dbReference>
<keyword evidence="6 8" id="KW-0627">Porphyrin biosynthesis</keyword>
<dbReference type="EC" id="2.5.1.61" evidence="8"/>
<sequence length="314" mass="33495">MTLQSRAPFLRLGTRGSPLALAQAHEVQARLAALHGVDAEAIEIVVISTSGDRIQDRPLSEVGGKGLFTKEIEIALEEGVIDAGVHSGKDVATRLPEGLELVAFLEREDIRDAFLSLTHGALADMPEGARLGTSSLRRAAQIRHRRPDLDIVGFRGNVQTRLQKLREGVADGTLLALAGLNRLDQRSQVTEILDPELFPPAPAQGAIGLEIRAEDTRTRGLVAPLDHAETTIAVRAERAFLRELDGSCRTPIAARSTLGNGQLTIFGQLLTPDGREIVEGEKTGPAGEADALGQALGAMLIARAGPDFIKRFAG</sequence>
<dbReference type="PANTHER" id="PTHR11557:SF0">
    <property type="entry name" value="PORPHOBILINOGEN DEAMINASE"/>
    <property type="match status" value="1"/>
</dbReference>
<keyword evidence="12" id="KW-1185">Reference proteome</keyword>
<name>A0A433X5L0_9HYPH</name>
<dbReference type="GO" id="GO:0005737">
    <property type="term" value="C:cytoplasm"/>
    <property type="evidence" value="ECO:0007669"/>
    <property type="project" value="UniProtKB-UniRule"/>
</dbReference>
<dbReference type="GO" id="GO:0004418">
    <property type="term" value="F:hydroxymethylbilane synthase activity"/>
    <property type="evidence" value="ECO:0007669"/>
    <property type="project" value="UniProtKB-UniRule"/>
</dbReference>